<evidence type="ECO:0000313" key="2">
    <source>
        <dbReference type="Proteomes" id="UP000257109"/>
    </source>
</evidence>
<reference evidence="1" key="1">
    <citation type="submission" date="2018-05" db="EMBL/GenBank/DDBJ databases">
        <title>Draft genome of Mucuna pruriens seed.</title>
        <authorList>
            <person name="Nnadi N.E."/>
            <person name="Vos R."/>
            <person name="Hasami M.H."/>
            <person name="Devisetty U.K."/>
            <person name="Aguiy J.C."/>
        </authorList>
    </citation>
    <scope>NUCLEOTIDE SEQUENCE [LARGE SCALE GENOMIC DNA]</scope>
    <source>
        <strain evidence="1">JCA_2017</strain>
    </source>
</reference>
<name>A0A371H286_MUCPR</name>
<accession>A0A371H286</accession>
<dbReference type="EMBL" id="QJKJ01003777">
    <property type="protein sequence ID" value="RDX96910.1"/>
    <property type="molecule type" value="Genomic_DNA"/>
</dbReference>
<keyword evidence="2" id="KW-1185">Reference proteome</keyword>
<organism evidence="1 2">
    <name type="scientific">Mucuna pruriens</name>
    <name type="common">Velvet bean</name>
    <name type="synonym">Dolichos pruriens</name>
    <dbReference type="NCBI Taxonomy" id="157652"/>
    <lineage>
        <taxon>Eukaryota</taxon>
        <taxon>Viridiplantae</taxon>
        <taxon>Streptophyta</taxon>
        <taxon>Embryophyta</taxon>
        <taxon>Tracheophyta</taxon>
        <taxon>Spermatophyta</taxon>
        <taxon>Magnoliopsida</taxon>
        <taxon>eudicotyledons</taxon>
        <taxon>Gunneridae</taxon>
        <taxon>Pentapetalae</taxon>
        <taxon>rosids</taxon>
        <taxon>fabids</taxon>
        <taxon>Fabales</taxon>
        <taxon>Fabaceae</taxon>
        <taxon>Papilionoideae</taxon>
        <taxon>50 kb inversion clade</taxon>
        <taxon>NPAAA clade</taxon>
        <taxon>indigoferoid/millettioid clade</taxon>
        <taxon>Phaseoleae</taxon>
        <taxon>Mucuna</taxon>
    </lineage>
</organism>
<dbReference type="AlphaFoldDB" id="A0A371H286"/>
<feature type="non-terminal residue" evidence="1">
    <location>
        <position position="1"/>
    </location>
</feature>
<gene>
    <name evidence="1" type="ORF">CR513_20377</name>
</gene>
<proteinExistence type="predicted"/>
<comment type="caution">
    <text evidence="1">The sequence shown here is derived from an EMBL/GenBank/DDBJ whole genome shotgun (WGS) entry which is preliminary data.</text>
</comment>
<sequence length="127" mass="14714">MVNVASRGALMDKNLVVVRNLISNMARGANTSRVMSKFGAFDNLQLENQVIELTRFRIQRGEESAPCGYEAIENYHNWTSLSRVYNQPKLKPNRELNPVYNNQPKAFHYHSPTKQAWERDLRSMKIC</sequence>
<evidence type="ECO:0000313" key="1">
    <source>
        <dbReference type="EMBL" id="RDX96910.1"/>
    </source>
</evidence>
<dbReference type="Proteomes" id="UP000257109">
    <property type="component" value="Unassembled WGS sequence"/>
</dbReference>
<protein>
    <submittedName>
        <fullName evidence="1">Uncharacterized protein</fullName>
    </submittedName>
</protein>